<feature type="region of interest" description="Disordered" evidence="1">
    <location>
        <begin position="40"/>
        <end position="76"/>
    </location>
</feature>
<dbReference type="EMBL" id="CP098811">
    <property type="protein sequence ID" value="USJ28651.1"/>
    <property type="molecule type" value="Genomic_DNA"/>
</dbReference>
<evidence type="ECO:0000313" key="3">
    <source>
        <dbReference type="EMBL" id="USJ28651.1"/>
    </source>
</evidence>
<evidence type="ECO:0000313" key="4">
    <source>
        <dbReference type="Proteomes" id="UP001055460"/>
    </source>
</evidence>
<keyword evidence="2" id="KW-0732">Signal</keyword>
<keyword evidence="3" id="KW-0614">Plasmid</keyword>
<accession>A0A9Q8YHL4</accession>
<gene>
    <name evidence="3" type="ORF">NE863_35945</name>
</gene>
<sequence>MGKMYRITFSKMLVLLRLVIVTSLAGYSLPTASAAMHGSWSGSEVLQPHDHQGHVDDHSDGASDHHSDGDDASSSDDAAIKIAKQECCGSFCVSMAIVTTSARVGGQRVAAIREFIDDAHIMGEFPSLHRPPNI</sequence>
<evidence type="ECO:0000256" key="2">
    <source>
        <dbReference type="SAM" id="SignalP"/>
    </source>
</evidence>
<name>A0A9Q8YHL4_ENSAD</name>
<feature type="signal peptide" evidence="2">
    <location>
        <begin position="1"/>
        <end position="25"/>
    </location>
</feature>
<geneLocation type="plasmid" evidence="3 4">
    <name>pD</name>
</geneLocation>
<feature type="chain" id="PRO_5040349534" evidence="2">
    <location>
        <begin position="26"/>
        <end position="134"/>
    </location>
</feature>
<dbReference type="Proteomes" id="UP001055460">
    <property type="component" value="Plasmid pD"/>
</dbReference>
<dbReference type="AlphaFoldDB" id="A0A9Q8YHL4"/>
<evidence type="ECO:0000256" key="1">
    <source>
        <dbReference type="SAM" id="MobiDB-lite"/>
    </source>
</evidence>
<feature type="compositionally biased region" description="Basic and acidic residues" evidence="1">
    <location>
        <begin position="47"/>
        <end position="69"/>
    </location>
</feature>
<reference evidence="3" key="1">
    <citation type="submission" date="2022-06" db="EMBL/GenBank/DDBJ databases">
        <title>Physiological and biochemical characterization and genomic elucidation of a strain of the genus Ensifer adhaerens M8 that combines arsenic oxidation and chromium reduction.</title>
        <authorList>
            <person name="Li X."/>
            <person name="Yu c."/>
        </authorList>
    </citation>
    <scope>NUCLEOTIDE SEQUENCE</scope>
    <source>
        <strain evidence="3">M8</strain>
        <plasmid evidence="3">pD</plasmid>
    </source>
</reference>
<proteinExistence type="predicted"/>
<organism evidence="3 4">
    <name type="scientific">Ensifer adhaerens</name>
    <name type="common">Sinorhizobium morelense</name>
    <dbReference type="NCBI Taxonomy" id="106592"/>
    <lineage>
        <taxon>Bacteria</taxon>
        <taxon>Pseudomonadati</taxon>
        <taxon>Pseudomonadota</taxon>
        <taxon>Alphaproteobacteria</taxon>
        <taxon>Hyphomicrobiales</taxon>
        <taxon>Rhizobiaceae</taxon>
        <taxon>Sinorhizobium/Ensifer group</taxon>
        <taxon>Ensifer</taxon>
    </lineage>
</organism>
<protein>
    <submittedName>
        <fullName evidence="3">Uncharacterized protein</fullName>
    </submittedName>
</protein>